<evidence type="ECO:0000256" key="15">
    <source>
        <dbReference type="SAM" id="Phobius"/>
    </source>
</evidence>
<gene>
    <name evidence="17" type="ORF">WJX84_009766</name>
</gene>
<keyword evidence="13 15" id="KW-0472">Membrane</keyword>
<evidence type="ECO:0000256" key="10">
    <source>
        <dbReference type="ARBA" id="ARBA00022989"/>
    </source>
</evidence>
<dbReference type="GO" id="GO:0080132">
    <property type="term" value="F:fatty acid 2-hydroxylase activity"/>
    <property type="evidence" value="ECO:0007669"/>
    <property type="project" value="InterPro"/>
</dbReference>
<dbReference type="Pfam" id="PF04116">
    <property type="entry name" value="FA_hydroxylase"/>
    <property type="match status" value="1"/>
</dbReference>
<feature type="transmembrane region" description="Helical" evidence="15">
    <location>
        <begin position="202"/>
        <end position="220"/>
    </location>
</feature>
<dbReference type="Proteomes" id="UP001485043">
    <property type="component" value="Unassembled WGS sequence"/>
</dbReference>
<dbReference type="PANTHER" id="PTHR12863">
    <property type="entry name" value="FATTY ACID HYDROXYLASE"/>
    <property type="match status" value="1"/>
</dbReference>
<keyword evidence="18" id="KW-1185">Reference proteome</keyword>
<feature type="transmembrane region" description="Helical" evidence="15">
    <location>
        <begin position="146"/>
        <end position="163"/>
    </location>
</feature>
<evidence type="ECO:0000313" key="17">
    <source>
        <dbReference type="EMBL" id="KAK9866863.1"/>
    </source>
</evidence>
<dbReference type="EMBL" id="JALJOV010000128">
    <property type="protein sequence ID" value="KAK9866863.1"/>
    <property type="molecule type" value="Genomic_DNA"/>
</dbReference>
<dbReference type="InterPro" id="IPR006694">
    <property type="entry name" value="Fatty_acid_hydroxylase"/>
</dbReference>
<comment type="subcellular location">
    <subcellularLocation>
        <location evidence="2">Endoplasmic reticulum membrane</location>
        <topology evidence="2">Multi-pass membrane protein</topology>
    </subcellularLocation>
</comment>
<sequence>MPTVASADRYPSLLELLDRGRILRTDDSFLHPGGDQVPPSSLVTDISTSFCGIRAAHEHISAGEVPLNSDHNNPFQAAAERSSIQTSPAAGYNDWVHSPEPGQPRFFISNPAEAVTKTPWWVVPLVWLPIIAALLIAACRSYGHSALSTAGFSAAGLILWQFIEYSIHRFIFHAIPSDPALIVIHFLFHGCHHKYPMDKERLVFPPLPAASIASLLYLLVRAATSQARSVPIFAGVLIGYLAYDMQHYAIHHGSHKLKMLRHARQNHLAHHYKSPAHGFGISSGLVDFLLQTCPPRPAQRRAMLK</sequence>
<evidence type="ECO:0000256" key="7">
    <source>
        <dbReference type="ARBA" id="ARBA00022824"/>
    </source>
</evidence>
<keyword evidence="14" id="KW-0275">Fatty acid biosynthesis</keyword>
<reference evidence="17 18" key="1">
    <citation type="journal article" date="2024" name="Nat. Commun.">
        <title>Phylogenomics reveals the evolutionary origins of lichenization in chlorophyte algae.</title>
        <authorList>
            <person name="Puginier C."/>
            <person name="Libourel C."/>
            <person name="Otte J."/>
            <person name="Skaloud P."/>
            <person name="Haon M."/>
            <person name="Grisel S."/>
            <person name="Petersen M."/>
            <person name="Berrin J.G."/>
            <person name="Delaux P.M."/>
            <person name="Dal Grande F."/>
            <person name="Keller J."/>
        </authorList>
    </citation>
    <scope>NUCLEOTIDE SEQUENCE [LARGE SCALE GENOMIC DNA]</scope>
    <source>
        <strain evidence="17 18">SAG 2523</strain>
    </source>
</reference>
<evidence type="ECO:0000256" key="11">
    <source>
        <dbReference type="ARBA" id="ARBA00023002"/>
    </source>
</evidence>
<keyword evidence="12" id="KW-0443">Lipid metabolism</keyword>
<comment type="cofactor">
    <cofactor evidence="1">
        <name>Zn(2+)</name>
        <dbReference type="ChEBI" id="CHEBI:29105"/>
    </cofactor>
</comment>
<keyword evidence="4" id="KW-0444">Lipid biosynthesis</keyword>
<feature type="domain" description="Fatty acid hydroxylase" evidence="16">
    <location>
        <begin position="154"/>
        <end position="292"/>
    </location>
</feature>
<protein>
    <recommendedName>
        <fullName evidence="16">Fatty acid hydroxylase domain-containing protein</fullName>
    </recommendedName>
</protein>
<dbReference type="PANTHER" id="PTHR12863:SF1">
    <property type="entry name" value="FATTY ACID 2-HYDROXYLASE"/>
    <property type="match status" value="1"/>
</dbReference>
<evidence type="ECO:0000256" key="13">
    <source>
        <dbReference type="ARBA" id="ARBA00023136"/>
    </source>
</evidence>
<evidence type="ECO:0000256" key="12">
    <source>
        <dbReference type="ARBA" id="ARBA00023098"/>
    </source>
</evidence>
<evidence type="ECO:0000256" key="8">
    <source>
        <dbReference type="ARBA" id="ARBA00022832"/>
    </source>
</evidence>
<keyword evidence="5 15" id="KW-0812">Transmembrane</keyword>
<evidence type="ECO:0000256" key="9">
    <source>
        <dbReference type="ARBA" id="ARBA00022833"/>
    </source>
</evidence>
<evidence type="ECO:0000256" key="2">
    <source>
        <dbReference type="ARBA" id="ARBA00004477"/>
    </source>
</evidence>
<name>A0AAW1TDI4_9CHLO</name>
<proteinExistence type="inferred from homology"/>
<keyword evidence="6" id="KW-0479">Metal-binding</keyword>
<comment type="similarity">
    <text evidence="3">Belongs to the sterol desaturase family.</text>
</comment>
<dbReference type="InterPro" id="IPR014430">
    <property type="entry name" value="Scs7"/>
</dbReference>
<evidence type="ECO:0000313" key="18">
    <source>
        <dbReference type="Proteomes" id="UP001485043"/>
    </source>
</evidence>
<evidence type="ECO:0000256" key="4">
    <source>
        <dbReference type="ARBA" id="ARBA00022516"/>
    </source>
</evidence>
<keyword evidence="9" id="KW-0862">Zinc</keyword>
<accession>A0AAW1TDI4</accession>
<keyword evidence="7" id="KW-0256">Endoplasmic reticulum</keyword>
<feature type="transmembrane region" description="Helical" evidence="15">
    <location>
        <begin position="120"/>
        <end position="139"/>
    </location>
</feature>
<dbReference type="AlphaFoldDB" id="A0AAW1TDI4"/>
<evidence type="ECO:0000256" key="14">
    <source>
        <dbReference type="ARBA" id="ARBA00023160"/>
    </source>
</evidence>
<organism evidence="17 18">
    <name type="scientific">Apatococcus fuscideae</name>
    <dbReference type="NCBI Taxonomy" id="2026836"/>
    <lineage>
        <taxon>Eukaryota</taxon>
        <taxon>Viridiplantae</taxon>
        <taxon>Chlorophyta</taxon>
        <taxon>core chlorophytes</taxon>
        <taxon>Trebouxiophyceae</taxon>
        <taxon>Chlorellales</taxon>
        <taxon>Chlorellaceae</taxon>
        <taxon>Apatococcus</taxon>
    </lineage>
</organism>
<evidence type="ECO:0000256" key="5">
    <source>
        <dbReference type="ARBA" id="ARBA00022692"/>
    </source>
</evidence>
<comment type="caution">
    <text evidence="17">The sequence shown here is derived from an EMBL/GenBank/DDBJ whole genome shotgun (WGS) entry which is preliminary data.</text>
</comment>
<feature type="transmembrane region" description="Helical" evidence="15">
    <location>
        <begin position="169"/>
        <end position="190"/>
    </location>
</feature>
<keyword evidence="8" id="KW-0276">Fatty acid metabolism</keyword>
<dbReference type="GO" id="GO:0005789">
    <property type="term" value="C:endoplasmic reticulum membrane"/>
    <property type="evidence" value="ECO:0007669"/>
    <property type="project" value="UniProtKB-SubCell"/>
</dbReference>
<evidence type="ECO:0000256" key="6">
    <source>
        <dbReference type="ARBA" id="ARBA00022723"/>
    </source>
</evidence>
<keyword evidence="11" id="KW-0560">Oxidoreductase</keyword>
<evidence type="ECO:0000256" key="3">
    <source>
        <dbReference type="ARBA" id="ARBA00009324"/>
    </source>
</evidence>
<evidence type="ECO:0000259" key="16">
    <source>
        <dbReference type="Pfam" id="PF04116"/>
    </source>
</evidence>
<dbReference type="GO" id="GO:0006633">
    <property type="term" value="P:fatty acid biosynthetic process"/>
    <property type="evidence" value="ECO:0007669"/>
    <property type="project" value="UniProtKB-KW"/>
</dbReference>
<evidence type="ECO:0000256" key="1">
    <source>
        <dbReference type="ARBA" id="ARBA00001947"/>
    </source>
</evidence>
<keyword evidence="10 15" id="KW-1133">Transmembrane helix</keyword>
<dbReference type="GO" id="GO:0005506">
    <property type="term" value="F:iron ion binding"/>
    <property type="evidence" value="ECO:0007669"/>
    <property type="project" value="InterPro"/>
</dbReference>